<keyword evidence="3" id="KW-1185">Reference proteome</keyword>
<comment type="caution">
    <text evidence="2">The sequence shown here is derived from an EMBL/GenBank/DDBJ whole genome shotgun (WGS) entry which is preliminary data.</text>
</comment>
<dbReference type="PROSITE" id="PS51184">
    <property type="entry name" value="JMJC"/>
    <property type="match status" value="1"/>
</dbReference>
<proteinExistence type="predicted"/>
<reference evidence="2 3" key="1">
    <citation type="journal article" date="2024" name="Arch. Microbiol.">
        <title>Corallococcus caeni sp. nov., a novel myxobacterium isolated from activated sludge.</title>
        <authorList>
            <person name="Tomita S."/>
            <person name="Nakai R."/>
            <person name="Kuroda K."/>
            <person name="Kurashita H."/>
            <person name="Hatamoto M."/>
            <person name="Yamaguchi T."/>
            <person name="Narihiro T."/>
        </authorList>
    </citation>
    <scope>NUCLEOTIDE SEQUENCE [LARGE SCALE GENOMIC DNA]</scope>
    <source>
        <strain evidence="2 3">NO1</strain>
    </source>
</reference>
<dbReference type="PANTHER" id="PTHR12461:SF105">
    <property type="entry name" value="HYPOXIA-INDUCIBLE FACTOR 1-ALPHA INHIBITOR"/>
    <property type="match status" value="1"/>
</dbReference>
<dbReference type="Proteomes" id="UP001342631">
    <property type="component" value="Unassembled WGS sequence"/>
</dbReference>
<dbReference type="InterPro" id="IPR041667">
    <property type="entry name" value="Cupin_8"/>
</dbReference>
<feature type="domain" description="JmjC" evidence="1">
    <location>
        <begin position="160"/>
        <end position="307"/>
    </location>
</feature>
<dbReference type="SUPFAM" id="SSF51197">
    <property type="entry name" value="Clavaminate synthase-like"/>
    <property type="match status" value="1"/>
</dbReference>
<evidence type="ECO:0000313" key="2">
    <source>
        <dbReference type="EMBL" id="GMU11263.1"/>
    </source>
</evidence>
<evidence type="ECO:0000259" key="1">
    <source>
        <dbReference type="PROSITE" id="PS51184"/>
    </source>
</evidence>
<evidence type="ECO:0000313" key="3">
    <source>
        <dbReference type="Proteomes" id="UP001342631"/>
    </source>
</evidence>
<dbReference type="SMART" id="SM00558">
    <property type="entry name" value="JmjC"/>
    <property type="match status" value="1"/>
</dbReference>
<dbReference type="PANTHER" id="PTHR12461">
    <property type="entry name" value="HYPOXIA-INDUCIBLE FACTOR 1 ALPHA INHIBITOR-RELATED"/>
    <property type="match status" value="1"/>
</dbReference>
<dbReference type="EMBL" id="BTTX01000012">
    <property type="protein sequence ID" value="GMU11263.1"/>
    <property type="molecule type" value="Genomic_DNA"/>
</dbReference>
<protein>
    <recommendedName>
        <fullName evidence="1">JmjC domain-containing protein</fullName>
    </recommendedName>
</protein>
<organism evidence="2 3">
    <name type="scientific">Corallococcus caeni</name>
    <dbReference type="NCBI Taxonomy" id="3082388"/>
    <lineage>
        <taxon>Bacteria</taxon>
        <taxon>Pseudomonadati</taxon>
        <taxon>Myxococcota</taxon>
        <taxon>Myxococcia</taxon>
        <taxon>Myxococcales</taxon>
        <taxon>Cystobacterineae</taxon>
        <taxon>Myxococcaceae</taxon>
        <taxon>Corallococcus</taxon>
    </lineage>
</organism>
<accession>A0ABQ6R5X3</accession>
<dbReference type="Pfam" id="PF13621">
    <property type="entry name" value="Cupin_8"/>
    <property type="match status" value="1"/>
</dbReference>
<dbReference type="InterPro" id="IPR003347">
    <property type="entry name" value="JmjC_dom"/>
</dbReference>
<name>A0ABQ6R5X3_9BACT</name>
<sequence>MEAAGVASEVVWETIRAAQAHPAVARAREFTGRLGLLESLLEARSALRRQALPGPRVERRSRLAPAEFFNTYYRRNRPVVIEGLMEDWPARTRWTPAWMAERFGDETVEVMAGRDAQALPDLHADRLRRDVPLRELLARFDGAPANDMYLVARNSLLLRDAFRPLLEDLRAPEGYIHPDLREPDRVHLWLGPAGTLSNLHHDHLNVLFCQVWGRKQVWLAPSWETPWMSNVRGFYSAVDVLAPDLARFPDFARVALHTVEVGPGDTLFIPVGWWHALRALEPSLSVTFVSFEQTPGLNTCWREGWLGAMPSEEHR</sequence>
<dbReference type="Gene3D" id="2.60.120.650">
    <property type="entry name" value="Cupin"/>
    <property type="match status" value="1"/>
</dbReference>
<gene>
    <name evidence="2" type="ORF">ASNO1_75170</name>
</gene>